<feature type="domain" description="DUF4774" evidence="2">
    <location>
        <begin position="1125"/>
        <end position="1169"/>
    </location>
</feature>
<proteinExistence type="predicted"/>
<sequence>MKHSVDQLVIVGHLWRSSGGVSQPSRPLPGSTRPPQSQATPHTDTTLLLGKMQCYLCMTYVVFFCNALPTKDKEPTNQPERRSLFRDVIESLRIRAQLPEDLNQHDDNDLAQNYERYGYENEPPNLPSDAEFIPRRNDRIERIDMPSIKYRYPKSLFDKNDSKSLSELNLSNVQPKEEIVLYISTTPEPKATTNRPRKPQKRRPVNKVQYQEKDEEVEEETESGLPQDLSSVIPLRNTMAGQSQIGNRESQIVVKPTVIVNFRGSVSHRDSDIKLSGRKTEDNSTKGEIPPNIFNIRQEVNLERTLPSLANRGGAKIKDIRESVRVEGKLLQKNEDDMMMCESATWGSEKKVRGGRRVLLAGVFLTGVQTRPSENNEEWRPVYIPEEPNNAETSLTEDSNVAEGRSISYDTNEPASQETTQEIIEKIRKLNDGLNRPHRQKPKYNNNEPDKSHGLDEETLKRLQLLINFAPQLLSNHQESTKLRSDIDKNVLRNGKPKALYGTPLNALAAPNTVAYVPYQYTALGLQAVAAQSHPNDISGNRFVITNNDLNTIDNTHSTRQGLGSLPFNIQWPLAPLFPVLLRDPFITFLQNGNLDNLFEYGQSADVCRKQKSSESATEDNAEEKSVTETLDDKEKENKIKLISTLKRLVRQGRAIKTLKKRNIVTAAPRQELNTKITKASKKIFGTKKPVSKKPLVVHPSYQDQDDEDNTAPGFDNGDLRNPFTNDYTWFGNRKPVAPNPGFFINALRVRKGGVAIAGPGGVATAGRGGTAIVGPGGLAYTQPGGMAVAGPAAKIYALSPETDLTQIIAQLQKKANKDGTSPRSHTIPEGKLVATGPTNVCCFWLVRYEGRLRRGRLGGGFRRLSDADGAADRFAFGPNSDLKSKKDSMFSIVVGPVAHAVSGDAAIATPVSRVWARRGAAGTVLHAPRVSAIAGPGGIAHAQSDLYLLTVDDYDDALARTEYLPFYGGGKGQYLEVTKNQQGQVVNEKIVNEDNISNENIVKNRDETLLSRVLNVNLQNLKALSTNLLRLHNLGRTTGSLKRSDKRVFKEQLMSLGEISSNLAKLVDEIGDDVDMLFKRNNVTQKRQYDDDVGEEGVGIDSPGDSVINLEELGEILNGATIADAQPVGLAVIGESGLAASRPMATAVALTGVALARPVATAIAGIDPAALNLDLHLKGNKKQG</sequence>
<keyword evidence="4" id="KW-1185">Reference proteome</keyword>
<feature type="compositionally biased region" description="Acidic residues" evidence="1">
    <location>
        <begin position="213"/>
        <end position="222"/>
    </location>
</feature>
<dbReference type="Proteomes" id="UP000653454">
    <property type="component" value="Unassembled WGS sequence"/>
</dbReference>
<name>A0A8S4FE80_PLUXY</name>
<feature type="compositionally biased region" description="Polar residues" evidence="1">
    <location>
        <begin position="33"/>
        <end position="43"/>
    </location>
</feature>
<protein>
    <submittedName>
        <fullName evidence="3">(diamondback moth) hypothetical protein</fullName>
    </submittedName>
</protein>
<feature type="domain" description="DUF4774" evidence="2">
    <location>
        <begin position="747"/>
        <end position="798"/>
    </location>
</feature>
<accession>A0A8S4FE80</accession>
<dbReference type="EMBL" id="CAJHNJ030000033">
    <property type="protein sequence ID" value="CAG9126799.1"/>
    <property type="molecule type" value="Genomic_DNA"/>
</dbReference>
<feature type="compositionally biased region" description="Basic residues" evidence="1">
    <location>
        <begin position="195"/>
        <end position="205"/>
    </location>
</feature>
<evidence type="ECO:0000256" key="1">
    <source>
        <dbReference type="SAM" id="MobiDB-lite"/>
    </source>
</evidence>
<feature type="region of interest" description="Disordered" evidence="1">
    <location>
        <begin position="700"/>
        <end position="719"/>
    </location>
</feature>
<reference evidence="3" key="1">
    <citation type="submission" date="2020-11" db="EMBL/GenBank/DDBJ databases">
        <authorList>
            <person name="Whiteford S."/>
        </authorList>
    </citation>
    <scope>NUCLEOTIDE SEQUENCE</scope>
</reference>
<feature type="region of interest" description="Disordered" evidence="1">
    <location>
        <begin position="17"/>
        <end position="43"/>
    </location>
</feature>
<evidence type="ECO:0000313" key="3">
    <source>
        <dbReference type="EMBL" id="CAG9126799.1"/>
    </source>
</evidence>
<feature type="compositionally biased region" description="Basic and acidic residues" evidence="1">
    <location>
        <begin position="623"/>
        <end position="634"/>
    </location>
</feature>
<feature type="domain" description="DUF4774" evidence="2">
    <location>
        <begin position="892"/>
        <end position="946"/>
    </location>
</feature>
<dbReference type="Pfam" id="PF15999">
    <property type="entry name" value="DUF4774"/>
    <property type="match status" value="3"/>
</dbReference>
<gene>
    <name evidence="3" type="ORF">PLXY2_LOCUS8697</name>
</gene>
<dbReference type="InterPro" id="IPR031942">
    <property type="entry name" value="DUF4774"/>
</dbReference>
<organism evidence="3 4">
    <name type="scientific">Plutella xylostella</name>
    <name type="common">Diamondback moth</name>
    <name type="synonym">Plutella maculipennis</name>
    <dbReference type="NCBI Taxonomy" id="51655"/>
    <lineage>
        <taxon>Eukaryota</taxon>
        <taxon>Metazoa</taxon>
        <taxon>Ecdysozoa</taxon>
        <taxon>Arthropoda</taxon>
        <taxon>Hexapoda</taxon>
        <taxon>Insecta</taxon>
        <taxon>Pterygota</taxon>
        <taxon>Neoptera</taxon>
        <taxon>Endopterygota</taxon>
        <taxon>Lepidoptera</taxon>
        <taxon>Glossata</taxon>
        <taxon>Ditrysia</taxon>
        <taxon>Yponomeutoidea</taxon>
        <taxon>Plutellidae</taxon>
        <taxon>Plutella</taxon>
    </lineage>
</organism>
<feature type="compositionally biased region" description="Basic and acidic residues" evidence="1">
    <location>
        <begin position="271"/>
        <end position="285"/>
    </location>
</feature>
<evidence type="ECO:0000313" key="4">
    <source>
        <dbReference type="Proteomes" id="UP000653454"/>
    </source>
</evidence>
<comment type="caution">
    <text evidence="3">The sequence shown here is derived from an EMBL/GenBank/DDBJ whole genome shotgun (WGS) entry which is preliminary data.</text>
</comment>
<dbReference type="AlphaFoldDB" id="A0A8S4FE80"/>
<evidence type="ECO:0000259" key="2">
    <source>
        <dbReference type="Pfam" id="PF15999"/>
    </source>
</evidence>
<feature type="region of interest" description="Disordered" evidence="1">
    <location>
        <begin position="612"/>
        <end position="634"/>
    </location>
</feature>
<feature type="region of interest" description="Disordered" evidence="1">
    <location>
        <begin position="271"/>
        <end position="290"/>
    </location>
</feature>
<feature type="compositionally biased region" description="Polar residues" evidence="1">
    <location>
        <begin position="184"/>
        <end position="194"/>
    </location>
</feature>
<feature type="region of interest" description="Disordered" evidence="1">
    <location>
        <begin position="184"/>
        <end position="229"/>
    </location>
</feature>
<feature type="region of interest" description="Disordered" evidence="1">
    <location>
        <begin position="429"/>
        <end position="454"/>
    </location>
</feature>